<evidence type="ECO:0000313" key="4">
    <source>
        <dbReference type="Proteomes" id="UP000799440"/>
    </source>
</evidence>
<feature type="compositionally biased region" description="Acidic residues" evidence="1">
    <location>
        <begin position="489"/>
        <end position="505"/>
    </location>
</feature>
<dbReference type="GO" id="GO:0007094">
    <property type="term" value="P:mitotic spindle assembly checkpoint signaling"/>
    <property type="evidence" value="ECO:0007669"/>
    <property type="project" value="TreeGrafter"/>
</dbReference>
<feature type="compositionally biased region" description="Basic and acidic residues" evidence="1">
    <location>
        <begin position="474"/>
        <end position="483"/>
    </location>
</feature>
<evidence type="ECO:0000313" key="3">
    <source>
        <dbReference type="EMBL" id="KAF2749467.1"/>
    </source>
</evidence>
<feature type="domain" description="ZW10 C-terminal helical" evidence="2">
    <location>
        <begin position="699"/>
        <end position="846"/>
    </location>
</feature>
<dbReference type="EMBL" id="MU006566">
    <property type="protein sequence ID" value="KAF2749467.1"/>
    <property type="molecule type" value="Genomic_DNA"/>
</dbReference>
<dbReference type="InterPro" id="IPR055148">
    <property type="entry name" value="ZW10_C_2"/>
</dbReference>
<organism evidence="3 4">
    <name type="scientific">Sporormia fimetaria CBS 119925</name>
    <dbReference type="NCBI Taxonomy" id="1340428"/>
    <lineage>
        <taxon>Eukaryota</taxon>
        <taxon>Fungi</taxon>
        <taxon>Dikarya</taxon>
        <taxon>Ascomycota</taxon>
        <taxon>Pezizomycotina</taxon>
        <taxon>Dothideomycetes</taxon>
        <taxon>Pleosporomycetidae</taxon>
        <taxon>Pleosporales</taxon>
        <taxon>Sporormiaceae</taxon>
        <taxon>Sporormia</taxon>
    </lineage>
</organism>
<gene>
    <name evidence="3" type="ORF">M011DRAFT_419823</name>
</gene>
<reference evidence="3" key="1">
    <citation type="journal article" date="2020" name="Stud. Mycol.">
        <title>101 Dothideomycetes genomes: a test case for predicting lifestyles and emergence of pathogens.</title>
        <authorList>
            <person name="Haridas S."/>
            <person name="Albert R."/>
            <person name="Binder M."/>
            <person name="Bloem J."/>
            <person name="Labutti K."/>
            <person name="Salamov A."/>
            <person name="Andreopoulos B."/>
            <person name="Baker S."/>
            <person name="Barry K."/>
            <person name="Bills G."/>
            <person name="Bluhm B."/>
            <person name="Cannon C."/>
            <person name="Castanera R."/>
            <person name="Culley D."/>
            <person name="Daum C."/>
            <person name="Ezra D."/>
            <person name="Gonzalez J."/>
            <person name="Henrissat B."/>
            <person name="Kuo A."/>
            <person name="Liang C."/>
            <person name="Lipzen A."/>
            <person name="Lutzoni F."/>
            <person name="Magnuson J."/>
            <person name="Mondo S."/>
            <person name="Nolan M."/>
            <person name="Ohm R."/>
            <person name="Pangilinan J."/>
            <person name="Park H.-J."/>
            <person name="Ramirez L."/>
            <person name="Alfaro M."/>
            <person name="Sun H."/>
            <person name="Tritt A."/>
            <person name="Yoshinaga Y."/>
            <person name="Zwiers L.-H."/>
            <person name="Turgeon B."/>
            <person name="Goodwin S."/>
            <person name="Spatafora J."/>
            <person name="Crous P."/>
            <person name="Grigoriev I."/>
        </authorList>
    </citation>
    <scope>NUCLEOTIDE SEQUENCE</scope>
    <source>
        <strain evidence="3">CBS 119925</strain>
    </source>
</reference>
<feature type="region of interest" description="Disordered" evidence="1">
    <location>
        <begin position="408"/>
        <end position="534"/>
    </location>
</feature>
<protein>
    <recommendedName>
        <fullName evidence="2">ZW10 C-terminal helical domain-containing protein</fullName>
    </recommendedName>
</protein>
<evidence type="ECO:0000256" key="1">
    <source>
        <dbReference type="SAM" id="MobiDB-lite"/>
    </source>
</evidence>
<dbReference type="InterPro" id="IPR046362">
    <property type="entry name" value="Zw10/DSL1_C_sf"/>
</dbReference>
<dbReference type="PANTHER" id="PTHR12205:SF0">
    <property type="entry name" value="CENTROMERE_KINETOCHORE PROTEIN ZW10 HOMOLOG"/>
    <property type="match status" value="1"/>
</dbReference>
<evidence type="ECO:0000259" key="2">
    <source>
        <dbReference type="Pfam" id="PF22766"/>
    </source>
</evidence>
<dbReference type="Gene3D" id="1.10.357.150">
    <property type="match status" value="1"/>
</dbReference>
<dbReference type="GO" id="GO:0005737">
    <property type="term" value="C:cytoplasm"/>
    <property type="evidence" value="ECO:0007669"/>
    <property type="project" value="GOC"/>
</dbReference>
<dbReference type="OrthoDB" id="534815at2759"/>
<feature type="compositionally biased region" description="Acidic residues" evidence="1">
    <location>
        <begin position="429"/>
        <end position="442"/>
    </location>
</feature>
<dbReference type="Proteomes" id="UP000799440">
    <property type="component" value="Unassembled WGS sequence"/>
</dbReference>
<dbReference type="Pfam" id="PF22766">
    <property type="entry name" value="ZW10_C2"/>
    <property type="match status" value="1"/>
</dbReference>
<dbReference type="AlphaFoldDB" id="A0A6A6VK16"/>
<dbReference type="PANTHER" id="PTHR12205">
    <property type="entry name" value="CENTROMERE/KINETOCHORE PROTEIN ZW10"/>
    <property type="match status" value="1"/>
</dbReference>
<feature type="compositionally biased region" description="Acidic residues" evidence="1">
    <location>
        <begin position="458"/>
        <end position="473"/>
    </location>
</feature>
<dbReference type="GO" id="GO:0006888">
    <property type="term" value="P:endoplasmic reticulum to Golgi vesicle-mediated transport"/>
    <property type="evidence" value="ECO:0007669"/>
    <property type="project" value="TreeGrafter"/>
</dbReference>
<accession>A0A6A6VK16</accession>
<feature type="compositionally biased region" description="Polar residues" evidence="1">
    <location>
        <begin position="508"/>
        <end position="527"/>
    </location>
</feature>
<dbReference type="GO" id="GO:1990423">
    <property type="term" value="C:RZZ complex"/>
    <property type="evidence" value="ECO:0007669"/>
    <property type="project" value="TreeGrafter"/>
</dbReference>
<keyword evidence="4" id="KW-1185">Reference proteome</keyword>
<proteinExistence type="predicted"/>
<sequence>MAPSVSNQDLGDAVLDSIRNGAFPQSEQVASAQVTTEALPKLLDIVRKAREDARDEIRTASRDAASDVDGWITQARKLQGDIKRSQEAAHDIVQQAEKGKEHTAKVQDAMVKVSLLYSEIGYNETLVHVVERIRDISALLDSAQDAAVHGTVMQALDKLEAGEATLKQLDAFENTRVVGVLTNRVNQLRAAIAEDMTDSWNALLVIDSSARRISFKASIERDAPVTIETVVEALTRLNLLDGYTATLSRNFDNIITCPRLAPGSDRTVSSFSIAGDDIWIDGPIKDLSVKAAIDDICSIADFVSTRLPPSINVPMSAKLVPVIVGRLISHWLLPNIPLSIDGVPQFRETHTLVSGLVDLFDELEWTGHDSLRHWLDDCPNIWLARQKEAAIVRLHRLCPRRVRQKETVERVETQMVSKGDAMLDQHDGQDEDWGEAWDDDEKEPSVDQKAHAQATSSEIEEEDMSAWDDEDEQRDVTEPKEGVQSKQETEEEDVDAWGWGDEADAEPTPSNTTEVQPETSKTTAPRQSTREKEVTLRESYTVTAIPDTIIEIILQVISDVEQLYEPDSSDAAVAPASAGLYAIPSLVLAMYRATAASHYGKDVAGNMLIYNDCSRLSDQLQSLLQEQAGKDHTSPLPQHLRPSTQLHLTDDIRAIERFGKRAYGREMDSQRTIIKDLLSGAQGFKSCTASPFDMECDNAIAMTIDRIEEVKRTWQSVLSPSALLQSLGSLVSTALTKLIDDVEEMTDIAEDESKKLHSYCVSLASLSSLFQTKNAAGEVQDMSGIYTPNWFRFQYLSEILDASLADIRYFWTDGELKLEMEAEEVVELILALFAESEYRRKAIAEIRRTSMV</sequence>
<name>A0A6A6VK16_9PLEO</name>